<dbReference type="PANTHER" id="PTHR46112:SF2">
    <property type="entry name" value="XAA-PRO AMINOPEPTIDASE P-RELATED"/>
    <property type="match status" value="1"/>
</dbReference>
<feature type="domain" description="Peptidase M24" evidence="4">
    <location>
        <begin position="155"/>
        <end position="375"/>
    </location>
</feature>
<reference evidence="6 7" key="1">
    <citation type="submission" date="2010-07" db="EMBL/GenBank/DDBJ databases">
        <title>The complete genome of Methanosalsum zhilinae DSM 4017.</title>
        <authorList>
            <consortium name="US DOE Joint Genome Institute (JGI-PGF)"/>
            <person name="Lucas S."/>
            <person name="Copeland A."/>
            <person name="Lapidus A."/>
            <person name="Glavina del Rio T."/>
            <person name="Dalin E."/>
            <person name="Tice H."/>
            <person name="Bruce D."/>
            <person name="Goodwin L."/>
            <person name="Pitluck S."/>
            <person name="Kyrpides N."/>
            <person name="Mavromatis K."/>
            <person name="Ovchinnikova G."/>
            <person name="Daligault H."/>
            <person name="Detter J.C."/>
            <person name="Han C."/>
            <person name="Tapia R."/>
            <person name="Larimer F."/>
            <person name="Land M."/>
            <person name="Hauser L."/>
            <person name="Markowitz V."/>
            <person name="Cheng J.-F."/>
            <person name="Hugenholtz P."/>
            <person name="Woyke T."/>
            <person name="Wu D."/>
            <person name="Spring S."/>
            <person name="Schueler E."/>
            <person name="Brambilla E."/>
            <person name="Klenk H.-P."/>
            <person name="Eisen J.A."/>
        </authorList>
    </citation>
    <scope>NUCLEOTIDE SEQUENCE [LARGE SCALE GENOMIC DNA]</scope>
    <source>
        <strain evidence="7">DSM 4017 / NBRC 107636 / OCM 62 / WeN5</strain>
    </source>
</reference>
<dbReference type="HOGENOM" id="CLU_017266_4_3_2"/>
<comment type="similarity">
    <text evidence="3">Belongs to the peptidase M24B family.</text>
</comment>
<gene>
    <name evidence="6" type="ordered locus">Mzhil_0088</name>
</gene>
<dbReference type="KEGG" id="mzh:Mzhil_0088"/>
<dbReference type="GO" id="GO:0016787">
    <property type="term" value="F:hydrolase activity"/>
    <property type="evidence" value="ECO:0007669"/>
    <property type="project" value="UniProtKB-KW"/>
</dbReference>
<dbReference type="PROSITE" id="PS00491">
    <property type="entry name" value="PROLINE_PEPTIDASE"/>
    <property type="match status" value="1"/>
</dbReference>
<dbReference type="STRING" id="679901.Mzhil_0088"/>
<dbReference type="SUPFAM" id="SSF55920">
    <property type="entry name" value="Creatinase/aminopeptidase"/>
    <property type="match status" value="1"/>
</dbReference>
<keyword evidence="1 3" id="KW-0479">Metal-binding</keyword>
<protein>
    <submittedName>
        <fullName evidence="6">Peptidase M24</fullName>
    </submittedName>
</protein>
<evidence type="ECO:0000256" key="1">
    <source>
        <dbReference type="ARBA" id="ARBA00022723"/>
    </source>
</evidence>
<dbReference type="InterPro" id="IPR000994">
    <property type="entry name" value="Pept_M24"/>
</dbReference>
<dbReference type="InterPro" id="IPR029149">
    <property type="entry name" value="Creatin/AminoP/Spt16_N"/>
</dbReference>
<keyword evidence="7" id="KW-1185">Reference proteome</keyword>
<dbReference type="SUPFAM" id="SSF53092">
    <property type="entry name" value="Creatinase/prolidase N-terminal domain"/>
    <property type="match status" value="1"/>
</dbReference>
<evidence type="ECO:0000256" key="3">
    <source>
        <dbReference type="RuleBase" id="RU000590"/>
    </source>
</evidence>
<evidence type="ECO:0000313" key="7">
    <source>
        <dbReference type="Proteomes" id="UP000006622"/>
    </source>
</evidence>
<dbReference type="InterPro" id="IPR050659">
    <property type="entry name" value="Peptidase_M24B"/>
</dbReference>
<dbReference type="Pfam" id="PF01321">
    <property type="entry name" value="Creatinase_N"/>
    <property type="match status" value="1"/>
</dbReference>
<dbReference type="PANTHER" id="PTHR46112">
    <property type="entry name" value="AMINOPEPTIDASE"/>
    <property type="match status" value="1"/>
</dbReference>
<dbReference type="Gene3D" id="3.40.350.10">
    <property type="entry name" value="Creatinase/prolidase N-terminal domain"/>
    <property type="match status" value="1"/>
</dbReference>
<dbReference type="InterPro" id="IPR000587">
    <property type="entry name" value="Creatinase_N"/>
</dbReference>
<organism evidence="6 7">
    <name type="scientific">Methanosalsum zhilinae (strain DSM 4017 / NBRC 107636 / OCM 62 / WeN5)</name>
    <name type="common">Methanohalophilus zhilinae</name>
    <dbReference type="NCBI Taxonomy" id="679901"/>
    <lineage>
        <taxon>Archaea</taxon>
        <taxon>Methanobacteriati</taxon>
        <taxon>Methanobacteriota</taxon>
        <taxon>Stenosarchaea group</taxon>
        <taxon>Methanomicrobia</taxon>
        <taxon>Methanosarcinales</taxon>
        <taxon>Methanosarcinaceae</taxon>
        <taxon>Methanosalsum</taxon>
    </lineage>
</organism>
<evidence type="ECO:0000259" key="4">
    <source>
        <dbReference type="Pfam" id="PF00557"/>
    </source>
</evidence>
<proteinExistence type="inferred from homology"/>
<name>F7XMV2_METZD</name>
<sequence>MSKTVNDKDITGYLDANSTDVFLMVSDSNNADMYYVSQFSASDPFTYLQTKDEDEILFLSEMEKGRAEVESRVSDIRTTSEYGYRTKIKEKPDAFIAYCDCLADMLQDLGVRRISAPRNFPLYIAQYLKEVGFSVQPVKSPFRDMRAVKNTDEIEKIRMVQKAGEEGMRCAIDLIKASEEIDGILHYEGSELTSDHVRAAIEHRLLDSGCHSMGTIVSCGKHSAIPHHMGEGALLAGQPIVIDIFPQSKKTMYYADMCRTVLKGEPSGSLTEMYDAVIAAQQAALEMIRPGALCRDIHSRVCEIFEERGFDTYLSGSKSGFIHSTGHGVGLDVHEWPMVGEGEGKLEEGNVITIEPGLYYPHTGGVRIEDIVVVTSKGYENLTDFEKRLVL</sequence>
<accession>F7XMV2</accession>
<evidence type="ECO:0000256" key="2">
    <source>
        <dbReference type="ARBA" id="ARBA00022801"/>
    </source>
</evidence>
<dbReference type="InterPro" id="IPR036005">
    <property type="entry name" value="Creatinase/aminopeptidase-like"/>
</dbReference>
<dbReference type="EMBL" id="CP002101">
    <property type="protein sequence ID" value="AEH59969.1"/>
    <property type="molecule type" value="Genomic_DNA"/>
</dbReference>
<dbReference type="RefSeq" id="WP_013897408.1">
    <property type="nucleotide sequence ID" value="NC_015676.1"/>
</dbReference>
<keyword evidence="2" id="KW-0378">Hydrolase</keyword>
<evidence type="ECO:0000313" key="6">
    <source>
        <dbReference type="EMBL" id="AEH59969.1"/>
    </source>
</evidence>
<dbReference type="Gene3D" id="3.90.230.10">
    <property type="entry name" value="Creatinase/methionine aminopeptidase superfamily"/>
    <property type="match status" value="1"/>
</dbReference>
<dbReference type="Pfam" id="PF00557">
    <property type="entry name" value="Peptidase_M24"/>
    <property type="match status" value="1"/>
</dbReference>
<dbReference type="Proteomes" id="UP000006622">
    <property type="component" value="Chromosome"/>
</dbReference>
<dbReference type="OrthoDB" id="1346at2157"/>
<feature type="domain" description="Creatinase N-terminal" evidence="5">
    <location>
        <begin position="14"/>
        <end position="148"/>
    </location>
</feature>
<dbReference type="GO" id="GO:0046872">
    <property type="term" value="F:metal ion binding"/>
    <property type="evidence" value="ECO:0007669"/>
    <property type="project" value="UniProtKB-KW"/>
</dbReference>
<dbReference type="InterPro" id="IPR001131">
    <property type="entry name" value="Peptidase_M24B_aminopep-P_CS"/>
</dbReference>
<dbReference type="GeneID" id="10821680"/>
<dbReference type="AlphaFoldDB" id="F7XMV2"/>
<evidence type="ECO:0000259" key="5">
    <source>
        <dbReference type="Pfam" id="PF01321"/>
    </source>
</evidence>